<feature type="binding site" evidence="13">
    <location>
        <position position="136"/>
    </location>
    <ligand>
        <name>NADP(+)</name>
        <dbReference type="ChEBI" id="CHEBI:58349"/>
    </ligand>
</feature>
<dbReference type="Gene3D" id="3.40.718.10">
    <property type="entry name" value="Isopropylmalate Dehydrogenase"/>
    <property type="match status" value="2"/>
</dbReference>
<feature type="binding site" evidence="13">
    <location>
        <position position="588"/>
    </location>
    <ligand>
        <name>NADP(+)</name>
        <dbReference type="ChEBI" id="CHEBI:58349"/>
    </ligand>
</feature>
<keyword evidence="6 9" id="KW-0560">Oxidoreductase</keyword>
<dbReference type="PANTHER" id="PTHR36999">
    <property type="entry name" value="ISOCITRATE DEHYDROGENASE [NADP]"/>
    <property type="match status" value="1"/>
</dbReference>
<keyword evidence="5 9" id="KW-0521">NADP</keyword>
<evidence type="ECO:0000256" key="13">
    <source>
        <dbReference type="PIRSR" id="PIRSR009407-4"/>
    </source>
</evidence>
<evidence type="ECO:0000256" key="5">
    <source>
        <dbReference type="ARBA" id="ARBA00022857"/>
    </source>
</evidence>
<dbReference type="GO" id="GO:0046872">
    <property type="term" value="F:metal ion binding"/>
    <property type="evidence" value="ECO:0007669"/>
    <property type="project" value="UniProtKB-KW"/>
</dbReference>
<dbReference type="GO" id="GO:0006099">
    <property type="term" value="P:tricarboxylic acid cycle"/>
    <property type="evidence" value="ECO:0007669"/>
    <property type="project" value="UniProtKB-KW"/>
</dbReference>
<organism evidence="14 15">
    <name type="scientific">Flavobacterium amnicola</name>
    <dbReference type="NCBI Taxonomy" id="2506422"/>
    <lineage>
        <taxon>Bacteria</taxon>
        <taxon>Pseudomonadati</taxon>
        <taxon>Bacteroidota</taxon>
        <taxon>Flavobacteriia</taxon>
        <taxon>Flavobacteriales</taxon>
        <taxon>Flavobacteriaceae</taxon>
        <taxon>Flavobacterium</taxon>
    </lineage>
</organism>
<dbReference type="EC" id="1.1.1.42" evidence="9"/>
<keyword evidence="4 12" id="KW-0460">Magnesium</keyword>
<comment type="caution">
    <text evidence="14">The sequence shown here is derived from an EMBL/GenBank/DDBJ whole genome shotgun (WGS) entry which is preliminary data.</text>
</comment>
<feature type="binding site" evidence="11">
    <location>
        <position position="546"/>
    </location>
    <ligand>
        <name>D-threo-isocitrate</name>
        <dbReference type="ChEBI" id="CHEBI:15562"/>
    </ligand>
</feature>
<evidence type="ECO:0000256" key="12">
    <source>
        <dbReference type="PIRSR" id="PIRSR009407-3"/>
    </source>
</evidence>
<evidence type="ECO:0000256" key="8">
    <source>
        <dbReference type="ARBA" id="ARBA00046318"/>
    </source>
</evidence>
<evidence type="ECO:0000256" key="11">
    <source>
        <dbReference type="PIRSR" id="PIRSR009407-2"/>
    </source>
</evidence>
<evidence type="ECO:0000256" key="7">
    <source>
        <dbReference type="ARBA" id="ARBA00023554"/>
    </source>
</evidence>
<comment type="similarity">
    <text evidence="8 9">Belongs to the monomeric-type IDH family.</text>
</comment>
<dbReference type="GO" id="GO:0004450">
    <property type="term" value="F:isocitrate dehydrogenase (NADP+) activity"/>
    <property type="evidence" value="ECO:0007669"/>
    <property type="project" value="UniProtKB-EC"/>
</dbReference>
<keyword evidence="2 9" id="KW-0816">Tricarboxylic acid cycle</keyword>
<dbReference type="AlphaFoldDB" id="A0A4Q1K3I7"/>
<dbReference type="InterPro" id="IPR004436">
    <property type="entry name" value="Isocitrate_DH_NADP_mono"/>
</dbReference>
<feature type="binding site" evidence="13">
    <location>
        <begin position="599"/>
        <end position="601"/>
    </location>
    <ligand>
        <name>NADP(+)</name>
        <dbReference type="ChEBI" id="CHEBI:58349"/>
    </ligand>
</feature>
<dbReference type="RefSeq" id="WP_129435851.1">
    <property type="nucleotide sequence ID" value="NZ_SBKO01000002.1"/>
</dbReference>
<proteinExistence type="inferred from homology"/>
<evidence type="ECO:0000256" key="3">
    <source>
        <dbReference type="ARBA" id="ARBA00022723"/>
    </source>
</evidence>
<feature type="binding site" evidence="13">
    <location>
        <begin position="83"/>
        <end position="88"/>
    </location>
    <ligand>
        <name>NADP(+)</name>
        <dbReference type="ChEBI" id="CHEBI:58349"/>
    </ligand>
</feature>
<dbReference type="NCBIfam" id="TIGR00178">
    <property type="entry name" value="monomer_idh"/>
    <property type="match status" value="1"/>
</dbReference>
<feature type="site" description="Critical for catalysis" evidence="10">
    <location>
        <position position="256"/>
    </location>
</feature>
<feature type="binding site" evidence="11">
    <location>
        <begin position="133"/>
        <end position="140"/>
    </location>
    <ligand>
        <name>substrate</name>
    </ligand>
</feature>
<dbReference type="SUPFAM" id="SSF53659">
    <property type="entry name" value="Isocitrate/Isopropylmalate dehydrogenase-like"/>
    <property type="match status" value="1"/>
</dbReference>
<dbReference type="EMBL" id="SBKO01000002">
    <property type="protein sequence ID" value="RXR19394.1"/>
    <property type="molecule type" value="Genomic_DNA"/>
</dbReference>
<evidence type="ECO:0000256" key="4">
    <source>
        <dbReference type="ARBA" id="ARBA00022842"/>
    </source>
</evidence>
<reference evidence="15" key="1">
    <citation type="submission" date="2019-01" db="EMBL/GenBank/DDBJ databases">
        <title>Cytophagaceae bacterium strain CAR-16.</title>
        <authorList>
            <person name="Chen W.-M."/>
        </authorList>
    </citation>
    <scope>NUCLEOTIDE SEQUENCE [LARGE SCALE GENOMIC DNA]</scope>
    <source>
        <strain evidence="15">LLJ-11</strain>
    </source>
</reference>
<dbReference type="OrthoDB" id="9807643at2"/>
<dbReference type="PIRSF" id="PIRSF009407">
    <property type="entry name" value="IDH_monmr"/>
    <property type="match status" value="1"/>
</dbReference>
<dbReference type="GO" id="GO:0006097">
    <property type="term" value="P:glyoxylate cycle"/>
    <property type="evidence" value="ECO:0007669"/>
    <property type="project" value="UniProtKB-KW"/>
</dbReference>
<name>A0A4Q1K3I7_9FLAO</name>
<sequence>MSNKSTIHYTLTDEAPMLATHSFLPIVKAFTAPANIDIQIRDISLAGRILSNFPEYLKDNQKVADNLAELGQLATTPEANIIKLPNISASTVQLKEAIAELQAQGFEIPNFPEEPANEEEKTIKAKYSKVLGSAVNPVLREGNSDRRAPKAVKNYAKQNPHKMGTWAADSKTSVAHMNSGDFYGTENSVTVANDSKFRIVFAGADGTTKVLKDFSNLKAGEVIDSSALSLATLKAFVTTAIAEAKEKNVLLSAHLKATMMKISDPIIFGAIVETFFKDVFTKYAELFKSLDINPNNGLQDLFEKLASNTQEGEVKAAIESALANGPRVAMVNSDKGITNFHVSSDVIVDASMAALARSGGKMWNAAGKEEDTVCIIPDRTYAGFYQAVIDDMIKNGALDPKTMGSVPNVGLMAQKAEEYGSHDKTFQAEAAGIIKVEDENGTVLLSQNVEGGDIFRMCQTKDAPIQDWVKLAVNRARLSDTPAIFWLDKDRAHDREIIKKVAQYLKEYDTTGLDIRIMDVKDAMTETLRRIREGKDTISVSGNVLRDYLTDLFPILELGTSAKMLSIVPLMNGGGLFETGAGGSAPKHVEQFVEEGYLRWDSLGEFLALQASLEHLAQTQNNEKAQVLADTLDEANAKFLATDKSPARKVGEIDNRGSHFYLALYWAQALANQTKNADLQAKFAPIAAEMTANEAKIDAELIGAQGKAQAIGGYYHPSDAATAKAMRPSETFNSILAKLN</sequence>
<keyword evidence="3 12" id="KW-0479">Metal-binding</keyword>
<evidence type="ECO:0000256" key="9">
    <source>
        <dbReference type="PIRNR" id="PIRNR009407"/>
    </source>
</evidence>
<protein>
    <recommendedName>
        <fullName evidence="9">Isocitrate dehydrogenase [NADP]</fullName>
        <ecNumber evidence="9">1.1.1.42</ecNumber>
    </recommendedName>
    <alternativeName>
        <fullName evidence="9">Oxalosuccinate decarboxylase</fullName>
    </alternativeName>
</protein>
<evidence type="ECO:0000256" key="1">
    <source>
        <dbReference type="ARBA" id="ARBA00022435"/>
    </source>
</evidence>
<feature type="binding site" evidence="12">
    <location>
        <position position="547"/>
    </location>
    <ligand>
        <name>Mg(2+)</name>
        <dbReference type="ChEBI" id="CHEBI:18420"/>
    </ligand>
</feature>
<evidence type="ECO:0000256" key="6">
    <source>
        <dbReference type="ARBA" id="ARBA00023002"/>
    </source>
</evidence>
<evidence type="ECO:0000313" key="15">
    <source>
        <dbReference type="Proteomes" id="UP000290283"/>
    </source>
</evidence>
<accession>A0A4Q1K3I7</accession>
<feature type="binding site" evidence="13">
    <location>
        <begin position="583"/>
        <end position="584"/>
    </location>
    <ligand>
        <name>NADP(+)</name>
        <dbReference type="ChEBI" id="CHEBI:58349"/>
    </ligand>
</feature>
<comment type="cofactor">
    <cofactor evidence="12">
        <name>Mg(2+)</name>
        <dbReference type="ChEBI" id="CHEBI:18420"/>
    </cofactor>
    <cofactor evidence="12">
        <name>Mn(2+)</name>
        <dbReference type="ChEBI" id="CHEBI:29035"/>
    </cofactor>
    <text evidence="12">Binds 1 Mg(2+) or Mn(2+) ion per subunit.</text>
</comment>
<comment type="catalytic activity">
    <reaction evidence="7 9">
        <text>D-threo-isocitrate + NADP(+) = 2-oxoglutarate + CO2 + NADPH</text>
        <dbReference type="Rhea" id="RHEA:19629"/>
        <dbReference type="ChEBI" id="CHEBI:15562"/>
        <dbReference type="ChEBI" id="CHEBI:16526"/>
        <dbReference type="ChEBI" id="CHEBI:16810"/>
        <dbReference type="ChEBI" id="CHEBI:57783"/>
        <dbReference type="ChEBI" id="CHEBI:58349"/>
        <dbReference type="EC" id="1.1.1.42"/>
    </reaction>
</comment>
<feature type="binding site" evidence="12">
    <location>
        <position position="349"/>
    </location>
    <ligand>
        <name>Mg(2+)</name>
        <dbReference type="ChEBI" id="CHEBI:18420"/>
    </ligand>
</feature>
<feature type="binding site" evidence="11">
    <location>
        <position position="146"/>
    </location>
    <ligand>
        <name>D-threo-isocitrate</name>
        <dbReference type="ChEBI" id="CHEBI:15562"/>
    </ligand>
</feature>
<feature type="binding site" evidence="13">
    <location>
        <position position="648"/>
    </location>
    <ligand>
        <name>NADP(+)</name>
        <dbReference type="ChEBI" id="CHEBI:58349"/>
    </ligand>
</feature>
<feature type="binding site" evidence="12">
    <location>
        <position position="551"/>
    </location>
    <ligand>
        <name>Mg(2+)</name>
        <dbReference type="ChEBI" id="CHEBI:18420"/>
    </ligand>
</feature>
<gene>
    <name evidence="14" type="ORF">EQG63_08105</name>
</gene>
<dbReference type="Pfam" id="PF03971">
    <property type="entry name" value="IDH"/>
    <property type="match status" value="1"/>
</dbReference>
<evidence type="ECO:0000313" key="14">
    <source>
        <dbReference type="EMBL" id="RXR19394.1"/>
    </source>
</evidence>
<evidence type="ECO:0000256" key="10">
    <source>
        <dbReference type="PIRSR" id="PIRSR009407-1"/>
    </source>
</evidence>
<dbReference type="PANTHER" id="PTHR36999:SF1">
    <property type="entry name" value="ISOCITRATE DEHYDROGENASE (NADP(+))"/>
    <property type="match status" value="1"/>
</dbReference>
<dbReference type="Proteomes" id="UP000290283">
    <property type="component" value="Unassembled WGS sequence"/>
</dbReference>
<evidence type="ECO:0000256" key="2">
    <source>
        <dbReference type="ARBA" id="ARBA00022532"/>
    </source>
</evidence>
<feature type="site" description="Critical for catalysis" evidence="10">
    <location>
        <position position="419"/>
    </location>
</feature>
<keyword evidence="1 9" id="KW-0329">Glyoxylate bypass</keyword>
<keyword evidence="15" id="KW-1185">Reference proteome</keyword>